<dbReference type="GO" id="GO:0008061">
    <property type="term" value="F:chitin binding"/>
    <property type="evidence" value="ECO:0007669"/>
    <property type="project" value="InterPro"/>
</dbReference>
<feature type="domain" description="Protein kinase" evidence="2">
    <location>
        <begin position="905"/>
        <end position="1019"/>
    </location>
</feature>
<dbReference type="CDD" id="cd02879">
    <property type="entry name" value="GH18_plant_chitinase_class_V"/>
    <property type="match status" value="2"/>
</dbReference>
<dbReference type="FunFam" id="3.30.200.20:FF:000951">
    <property type="entry name" value="Uncharacterized protein"/>
    <property type="match status" value="1"/>
</dbReference>
<accession>A0A438E7U5</accession>
<dbReference type="InterPro" id="IPR001223">
    <property type="entry name" value="Glyco_hydro18_cat"/>
</dbReference>
<dbReference type="PANTHER" id="PTHR11177">
    <property type="entry name" value="CHITINASE"/>
    <property type="match status" value="1"/>
</dbReference>
<reference evidence="4 5" key="1">
    <citation type="journal article" date="2018" name="PLoS Genet.">
        <title>Population sequencing reveals clonal diversity and ancestral inbreeding in the grapevine cultivar Chardonnay.</title>
        <authorList>
            <person name="Roach M.J."/>
            <person name="Johnson D.L."/>
            <person name="Bohlmann J."/>
            <person name="van Vuuren H.J."/>
            <person name="Jones S.J."/>
            <person name="Pretorius I.S."/>
            <person name="Schmidt S.A."/>
            <person name="Borneman A.R."/>
        </authorList>
    </citation>
    <scope>NUCLEOTIDE SEQUENCE [LARGE SCALE GENOMIC DNA]</scope>
    <source>
        <strain evidence="5">cv. Chardonnay</strain>
        <tissue evidence="4">Leaf</tissue>
    </source>
</reference>
<dbReference type="GO" id="GO:0004672">
    <property type="term" value="F:protein kinase activity"/>
    <property type="evidence" value="ECO:0007669"/>
    <property type="project" value="InterPro"/>
</dbReference>
<dbReference type="InterPro" id="IPR000719">
    <property type="entry name" value="Prot_kinase_dom"/>
</dbReference>
<dbReference type="Gene3D" id="3.10.50.10">
    <property type="match status" value="2"/>
</dbReference>
<dbReference type="PANTHER" id="PTHR11177:SF369">
    <property type="entry name" value="CLASS V CHITINASE-LIKE"/>
    <property type="match status" value="1"/>
</dbReference>
<feature type="chain" id="PRO_5019213366" evidence="1">
    <location>
        <begin position="23"/>
        <end position="1019"/>
    </location>
</feature>
<gene>
    <name evidence="4" type="primary">CHIT1_6</name>
    <name evidence="4" type="ORF">CK203_080530</name>
</gene>
<dbReference type="Gene3D" id="3.30.200.20">
    <property type="entry name" value="Phosphorylase Kinase, domain 1"/>
    <property type="match status" value="2"/>
</dbReference>
<evidence type="ECO:0000313" key="4">
    <source>
        <dbReference type="EMBL" id="RVW43680.1"/>
    </source>
</evidence>
<evidence type="ECO:0000313" key="5">
    <source>
        <dbReference type="Proteomes" id="UP000288805"/>
    </source>
</evidence>
<keyword evidence="1" id="KW-0732">Signal</keyword>
<dbReference type="FunFam" id="3.10.50.10:FF:000015">
    <property type="entry name" value="Chitotriosidase-1"/>
    <property type="match status" value="2"/>
</dbReference>
<dbReference type="Proteomes" id="UP000288805">
    <property type="component" value="Unassembled WGS sequence"/>
</dbReference>
<dbReference type="InterPro" id="IPR050314">
    <property type="entry name" value="Glycosyl_Hydrlase_18"/>
</dbReference>
<dbReference type="InterPro" id="IPR029070">
    <property type="entry name" value="Chitinase_insertion_sf"/>
</dbReference>
<sequence length="1019" mass="113640">MAARIVSFLLFFLAFGLPYSHGETWIKAGYWYAGSESPIPDIKSGLFTHLLCAFADINPTTYQLSISSSEEHYFSTFTDVVKRRNPSVVTLLSIWGGKGPTGLSILGERVNSSMVSLMVRQPSYRKSFIESAMKTARLYGFHGLDLFWLWPNTESDMKNMGALLDELRAAVKLESRNSGKAPLILTMAVHYVPTLYSVSYHIEAIQRNLDWAHIPAYDYYLPSRVNFTHAHAALYDPLSNVSTDFGIREWISKGFPASKLVLGLPYHGYAWTLVNPNHNGIGAPASGIAMTADGSMSYKYIKWFLRSYGATSMYNATYVVNYVTIGTTWIGFDDVQAIRAKISYAKEKKLLGYNVFQVSNDDNWALSQAAQDDDKDHHKKQELLVKILVPIAVLILVAGSIMCCYSQSRVLKAIETNVLSKFSHSGYRDQEFRQNITTEVGSKSSGVENFNSNAPNLRVFSFAEIKEATNNFSFENKLGEGGFGPVYKVPGNERKEEKADGSKHLKGSECKTLSYTWVKAGYWYSGNESPVPDINSALFTHLLCAFAWLDPSAYQIYISPSDEQYFATFTNIVKKRNPSIITLLSIWAGKNDSTKFSSMISQPSYRKTVSNTINMGILFDEWRAAVNSESRDPSQSPLILTLEVHYLPTLGSVSYEVDSIRRNMDWVHVAAYDYYLPSSVNFTHAHAALYDPVSRVNTDFGIGEWIGRGLPAGKLVLGLAYHGYAWTLLNPKENGIGAPASGLAMTPDGSVSYKYIKLFIRSYECASVYNATYVVNYCSFGATWIGYDDVEAIRTKVSYAKEKGLLGYNVWEVSHDENWVLSLAEVGGEGLKDLNPALCHHATCLTQPPTFAAQGEDQDEGNKQRLPDQSHCLLNWESNISSANSDDPNLQVFSFSTIKVATNNFSSENRLGEGGFGPVYKGKLPKGQEIAVKRLSKTSHQGLEEFKNEVTLTATLQHVNLVKLLGFCTQREEKMLIYECMPNKSLDFYLFGTCILLNLPVVVSENMLRGLKFCSFSVS</sequence>
<evidence type="ECO:0000256" key="1">
    <source>
        <dbReference type="SAM" id="SignalP"/>
    </source>
</evidence>
<dbReference type="InterPro" id="IPR011009">
    <property type="entry name" value="Kinase-like_dom_sf"/>
</dbReference>
<dbReference type="FunFam" id="3.30.200.20:FF:001458">
    <property type="entry name" value="Putative inactive G-type lectin S-receptor-like serine/threonine-protein kinase SRK"/>
    <property type="match status" value="1"/>
</dbReference>
<dbReference type="SUPFAM" id="SSF56112">
    <property type="entry name" value="Protein kinase-like (PK-like)"/>
    <property type="match status" value="2"/>
</dbReference>
<dbReference type="AlphaFoldDB" id="A0A438E7U5"/>
<dbReference type="InterPro" id="IPR001245">
    <property type="entry name" value="Ser-Thr/Tyr_kinase_cat_dom"/>
</dbReference>
<proteinExistence type="predicted"/>
<comment type="caution">
    <text evidence="4">The sequence shown here is derived from an EMBL/GenBank/DDBJ whole genome shotgun (WGS) entry which is preliminary data.</text>
</comment>
<dbReference type="SMART" id="SM00636">
    <property type="entry name" value="Glyco_18"/>
    <property type="match status" value="2"/>
</dbReference>
<dbReference type="GO" id="GO:0005975">
    <property type="term" value="P:carbohydrate metabolic process"/>
    <property type="evidence" value="ECO:0007669"/>
    <property type="project" value="InterPro"/>
</dbReference>
<dbReference type="PROSITE" id="PS50011">
    <property type="entry name" value="PROTEIN_KINASE_DOM"/>
    <property type="match status" value="1"/>
</dbReference>
<dbReference type="InterPro" id="IPR017853">
    <property type="entry name" value="GH"/>
</dbReference>
<dbReference type="PROSITE" id="PS51910">
    <property type="entry name" value="GH18_2"/>
    <property type="match status" value="2"/>
</dbReference>
<organism evidence="4 5">
    <name type="scientific">Vitis vinifera</name>
    <name type="common">Grape</name>
    <dbReference type="NCBI Taxonomy" id="29760"/>
    <lineage>
        <taxon>Eukaryota</taxon>
        <taxon>Viridiplantae</taxon>
        <taxon>Streptophyta</taxon>
        <taxon>Embryophyta</taxon>
        <taxon>Tracheophyta</taxon>
        <taxon>Spermatophyta</taxon>
        <taxon>Magnoliopsida</taxon>
        <taxon>eudicotyledons</taxon>
        <taxon>Gunneridae</taxon>
        <taxon>Pentapetalae</taxon>
        <taxon>rosids</taxon>
        <taxon>Vitales</taxon>
        <taxon>Vitaceae</taxon>
        <taxon>Viteae</taxon>
        <taxon>Vitis</taxon>
    </lineage>
</organism>
<evidence type="ECO:0000259" key="2">
    <source>
        <dbReference type="PROSITE" id="PS50011"/>
    </source>
</evidence>
<dbReference type="SUPFAM" id="SSF54556">
    <property type="entry name" value="Chitinase insertion domain"/>
    <property type="match status" value="2"/>
</dbReference>
<name>A0A438E7U5_VITVI</name>
<feature type="domain" description="GH18" evidence="3">
    <location>
        <begin position="517"/>
        <end position="830"/>
    </location>
</feature>
<dbReference type="InterPro" id="IPR011583">
    <property type="entry name" value="Chitinase_II/V-like_cat"/>
</dbReference>
<feature type="signal peptide" evidence="1">
    <location>
        <begin position="1"/>
        <end position="22"/>
    </location>
</feature>
<protein>
    <submittedName>
        <fullName evidence="4">Chitotriosidase-1</fullName>
    </submittedName>
</protein>
<feature type="domain" description="GH18" evidence="3">
    <location>
        <begin position="25"/>
        <end position="377"/>
    </location>
</feature>
<dbReference type="SUPFAM" id="SSF51445">
    <property type="entry name" value="(Trans)glycosidases"/>
    <property type="match status" value="2"/>
</dbReference>
<dbReference type="EMBL" id="QGNW01001369">
    <property type="protein sequence ID" value="RVW43680.1"/>
    <property type="molecule type" value="Genomic_DNA"/>
</dbReference>
<dbReference type="Pfam" id="PF07714">
    <property type="entry name" value="PK_Tyr_Ser-Thr"/>
    <property type="match status" value="1"/>
</dbReference>
<dbReference type="GO" id="GO:0005524">
    <property type="term" value="F:ATP binding"/>
    <property type="evidence" value="ECO:0007669"/>
    <property type="project" value="InterPro"/>
</dbReference>
<dbReference type="Pfam" id="PF00704">
    <property type="entry name" value="Glyco_hydro_18"/>
    <property type="match status" value="3"/>
</dbReference>
<evidence type="ECO:0000259" key="3">
    <source>
        <dbReference type="PROSITE" id="PS51910"/>
    </source>
</evidence>
<dbReference type="Gene3D" id="3.20.20.80">
    <property type="entry name" value="Glycosidases"/>
    <property type="match status" value="3"/>
</dbReference>